<evidence type="ECO:0000313" key="2">
    <source>
        <dbReference type="EMBL" id="KAF9463156.1"/>
    </source>
</evidence>
<evidence type="ECO:0000256" key="1">
    <source>
        <dbReference type="SAM" id="Coils"/>
    </source>
</evidence>
<name>A0A9P5Y8C5_9AGAR</name>
<keyword evidence="1" id="KW-0175">Coiled coil</keyword>
<protein>
    <submittedName>
        <fullName evidence="2">Uncharacterized protein</fullName>
    </submittedName>
</protein>
<proteinExistence type="predicted"/>
<keyword evidence="3" id="KW-1185">Reference proteome</keyword>
<sequence length="151" mass="17561">MELPHFSENVQQKLTVLERVAESLNIDDLSFPRWRAEMEREGYGGETSEMLDRRREALLKKAKEYHKELDSLLANMPAAPPVTVSKLTKQQEKNKLKEQELKTKRAKIKAFQGLPPNLDLARHELRNARDEQTKLIQLRERLLGRMAESVT</sequence>
<comment type="caution">
    <text evidence="2">The sequence shown here is derived from an EMBL/GenBank/DDBJ whole genome shotgun (WGS) entry which is preliminary data.</text>
</comment>
<organism evidence="2 3">
    <name type="scientific">Collybia nuda</name>
    <dbReference type="NCBI Taxonomy" id="64659"/>
    <lineage>
        <taxon>Eukaryota</taxon>
        <taxon>Fungi</taxon>
        <taxon>Dikarya</taxon>
        <taxon>Basidiomycota</taxon>
        <taxon>Agaricomycotina</taxon>
        <taxon>Agaricomycetes</taxon>
        <taxon>Agaricomycetidae</taxon>
        <taxon>Agaricales</taxon>
        <taxon>Tricholomatineae</taxon>
        <taxon>Clitocybaceae</taxon>
        <taxon>Collybia</taxon>
    </lineage>
</organism>
<evidence type="ECO:0000313" key="3">
    <source>
        <dbReference type="Proteomes" id="UP000807353"/>
    </source>
</evidence>
<dbReference type="OrthoDB" id="5372507at2759"/>
<accession>A0A9P5Y8C5</accession>
<dbReference type="Proteomes" id="UP000807353">
    <property type="component" value="Unassembled WGS sequence"/>
</dbReference>
<gene>
    <name evidence="2" type="ORF">BDZ94DRAFT_640663</name>
</gene>
<reference evidence="2" key="1">
    <citation type="submission" date="2020-11" db="EMBL/GenBank/DDBJ databases">
        <authorList>
            <consortium name="DOE Joint Genome Institute"/>
            <person name="Ahrendt S."/>
            <person name="Riley R."/>
            <person name="Andreopoulos W."/>
            <person name="Labutti K."/>
            <person name="Pangilinan J."/>
            <person name="Ruiz-Duenas F.J."/>
            <person name="Barrasa J.M."/>
            <person name="Sanchez-Garcia M."/>
            <person name="Camarero S."/>
            <person name="Miyauchi S."/>
            <person name="Serrano A."/>
            <person name="Linde D."/>
            <person name="Babiker R."/>
            <person name="Drula E."/>
            <person name="Ayuso-Fernandez I."/>
            <person name="Pacheco R."/>
            <person name="Padilla G."/>
            <person name="Ferreira P."/>
            <person name="Barriuso J."/>
            <person name="Kellner H."/>
            <person name="Castanera R."/>
            <person name="Alfaro M."/>
            <person name="Ramirez L."/>
            <person name="Pisabarro A.G."/>
            <person name="Kuo A."/>
            <person name="Tritt A."/>
            <person name="Lipzen A."/>
            <person name="He G."/>
            <person name="Yan M."/>
            <person name="Ng V."/>
            <person name="Cullen D."/>
            <person name="Martin F."/>
            <person name="Rosso M.-N."/>
            <person name="Henrissat B."/>
            <person name="Hibbett D."/>
            <person name="Martinez A.T."/>
            <person name="Grigoriev I.V."/>
        </authorList>
    </citation>
    <scope>NUCLEOTIDE SEQUENCE</scope>
    <source>
        <strain evidence="2">CBS 247.69</strain>
    </source>
</reference>
<dbReference type="AlphaFoldDB" id="A0A9P5Y8C5"/>
<feature type="coiled-coil region" evidence="1">
    <location>
        <begin position="7"/>
        <end position="109"/>
    </location>
</feature>
<dbReference type="EMBL" id="MU150265">
    <property type="protein sequence ID" value="KAF9463156.1"/>
    <property type="molecule type" value="Genomic_DNA"/>
</dbReference>